<evidence type="ECO:0000256" key="1">
    <source>
        <dbReference type="SAM" id="MobiDB-lite"/>
    </source>
</evidence>
<proteinExistence type="predicted"/>
<protein>
    <submittedName>
        <fullName evidence="2">Uncharacterized protein</fullName>
    </submittedName>
</protein>
<keyword evidence="3" id="KW-1185">Reference proteome</keyword>
<accession>A0AAP0PJ75</accession>
<comment type="caution">
    <text evidence="2">The sequence shown here is derived from an EMBL/GenBank/DDBJ whole genome shotgun (WGS) entry which is preliminary data.</text>
</comment>
<evidence type="ECO:0000313" key="2">
    <source>
        <dbReference type="EMBL" id="KAK9142736.1"/>
    </source>
</evidence>
<organism evidence="2 3">
    <name type="scientific">Stephania yunnanensis</name>
    <dbReference type="NCBI Taxonomy" id="152371"/>
    <lineage>
        <taxon>Eukaryota</taxon>
        <taxon>Viridiplantae</taxon>
        <taxon>Streptophyta</taxon>
        <taxon>Embryophyta</taxon>
        <taxon>Tracheophyta</taxon>
        <taxon>Spermatophyta</taxon>
        <taxon>Magnoliopsida</taxon>
        <taxon>Ranunculales</taxon>
        <taxon>Menispermaceae</taxon>
        <taxon>Menispermoideae</taxon>
        <taxon>Cissampelideae</taxon>
        <taxon>Stephania</taxon>
    </lineage>
</organism>
<dbReference type="AlphaFoldDB" id="A0AAP0PJ75"/>
<feature type="compositionally biased region" description="Low complexity" evidence="1">
    <location>
        <begin position="45"/>
        <end position="58"/>
    </location>
</feature>
<gene>
    <name evidence="2" type="ORF">Syun_012136</name>
</gene>
<reference evidence="2 3" key="1">
    <citation type="submission" date="2024-01" db="EMBL/GenBank/DDBJ databases">
        <title>Genome assemblies of Stephania.</title>
        <authorList>
            <person name="Yang L."/>
        </authorList>
    </citation>
    <scope>NUCLEOTIDE SEQUENCE [LARGE SCALE GENOMIC DNA]</scope>
    <source>
        <strain evidence="2">YNDBR</strain>
        <tissue evidence="2">Leaf</tissue>
    </source>
</reference>
<evidence type="ECO:0000313" key="3">
    <source>
        <dbReference type="Proteomes" id="UP001420932"/>
    </source>
</evidence>
<feature type="region of interest" description="Disordered" evidence="1">
    <location>
        <begin position="1"/>
        <end position="72"/>
    </location>
</feature>
<feature type="compositionally biased region" description="Basic and acidic residues" evidence="1">
    <location>
        <begin position="1"/>
        <end position="26"/>
    </location>
</feature>
<name>A0AAP0PJ75_9MAGN</name>
<sequence>MREPRGRRGRDARDEGTTKQGDDEAVKTTTEAEQCEDDHSRAALPGSRGVPGRPGSKGARARMTTEQSRLDD</sequence>
<dbReference type="EMBL" id="JBBNAF010000005">
    <property type="protein sequence ID" value="KAK9142736.1"/>
    <property type="molecule type" value="Genomic_DNA"/>
</dbReference>
<dbReference type="Proteomes" id="UP001420932">
    <property type="component" value="Unassembled WGS sequence"/>
</dbReference>